<keyword evidence="1" id="KW-0812">Transmembrane</keyword>
<evidence type="ECO:0008006" key="4">
    <source>
        <dbReference type="Google" id="ProtNLM"/>
    </source>
</evidence>
<accession>A0ABY2TQB7</accession>
<proteinExistence type="predicted"/>
<reference evidence="2 3" key="1">
    <citation type="journal article" date="2019" name="Anaerobe">
        <title>Brachyspira catarrhinii sp. nov., an anaerobic intestinal spirochaete isolated from vervet monkeys may have been misidentified as Brachyspira aalborgi in previous studies.</title>
        <authorList>
            <person name="Phillips N.D."/>
            <person name="La T."/>
            <person name="Hampson D.J."/>
        </authorList>
    </citation>
    <scope>NUCLEOTIDE SEQUENCE [LARGE SCALE GENOMIC DNA]</scope>
    <source>
        <strain evidence="2 3">Z12</strain>
    </source>
</reference>
<sequence length="285" mass="33057">MDINTLLKDFNINLIKRFIQNYLFYVFVVSSIISIIFVGTLNKLRGYLETALTIGLLSLIIISYPIYVLISKHDIEYLKSENTFLNINEKTFTKVDEYIIKANNKLLDNGYKNGILIDTYAGNKVYFADYIYVSNEVITMFDVKEINGTTLENKNSVEIKRDSIIGYLSDISKNIVFGFNLIPFLNLSLRYFIADNPQIYVIAILFSQFFIILFSLYMLGSAFSSKKYIYHNILSGFLIYCILQIIFTVANGLMSNLNFWNITAFIYFIAVFTIMLSFIFKRTFK</sequence>
<feature type="transmembrane region" description="Helical" evidence="1">
    <location>
        <begin position="21"/>
        <end position="41"/>
    </location>
</feature>
<feature type="transmembrane region" description="Helical" evidence="1">
    <location>
        <begin position="232"/>
        <end position="253"/>
    </location>
</feature>
<keyword evidence="1" id="KW-1133">Transmembrane helix</keyword>
<name>A0ABY2TQB7_9SPIR</name>
<evidence type="ECO:0000313" key="3">
    <source>
        <dbReference type="Proteomes" id="UP000310168"/>
    </source>
</evidence>
<gene>
    <name evidence="2" type="ORF">EZH24_07355</name>
</gene>
<organism evidence="2 3">
    <name type="scientific">Brachyspira catarrhinii</name>
    <dbReference type="NCBI Taxonomy" id="2528966"/>
    <lineage>
        <taxon>Bacteria</taxon>
        <taxon>Pseudomonadati</taxon>
        <taxon>Spirochaetota</taxon>
        <taxon>Spirochaetia</taxon>
        <taxon>Brachyspirales</taxon>
        <taxon>Brachyspiraceae</taxon>
        <taxon>Brachyspira</taxon>
    </lineage>
</organism>
<dbReference type="RefSeq" id="WP_137998474.1">
    <property type="nucleotide sequence ID" value="NZ_SJDU01000175.1"/>
</dbReference>
<evidence type="ECO:0000313" key="2">
    <source>
        <dbReference type="EMBL" id="TKZ35043.1"/>
    </source>
</evidence>
<dbReference type="Proteomes" id="UP000310168">
    <property type="component" value="Unassembled WGS sequence"/>
</dbReference>
<dbReference type="EMBL" id="SJDU01000175">
    <property type="protein sequence ID" value="TKZ35043.1"/>
    <property type="molecule type" value="Genomic_DNA"/>
</dbReference>
<feature type="transmembrane region" description="Helical" evidence="1">
    <location>
        <begin position="199"/>
        <end position="220"/>
    </location>
</feature>
<comment type="caution">
    <text evidence="2">The sequence shown here is derived from an EMBL/GenBank/DDBJ whole genome shotgun (WGS) entry which is preliminary data.</text>
</comment>
<protein>
    <recommendedName>
        <fullName evidence="4">DUF1189 domain-containing protein</fullName>
    </recommendedName>
</protein>
<feature type="transmembrane region" description="Helical" evidence="1">
    <location>
        <begin position="259"/>
        <end position="280"/>
    </location>
</feature>
<feature type="transmembrane region" description="Helical" evidence="1">
    <location>
        <begin position="175"/>
        <end position="193"/>
    </location>
</feature>
<keyword evidence="1" id="KW-0472">Membrane</keyword>
<keyword evidence="3" id="KW-1185">Reference proteome</keyword>
<feature type="transmembrane region" description="Helical" evidence="1">
    <location>
        <begin position="47"/>
        <end position="70"/>
    </location>
</feature>
<evidence type="ECO:0000256" key="1">
    <source>
        <dbReference type="SAM" id="Phobius"/>
    </source>
</evidence>